<evidence type="ECO:0000313" key="2">
    <source>
        <dbReference type="EMBL" id="CAB5219994.1"/>
    </source>
</evidence>
<feature type="region of interest" description="Disordered" evidence="1">
    <location>
        <begin position="1"/>
        <end position="24"/>
    </location>
</feature>
<evidence type="ECO:0000256" key="1">
    <source>
        <dbReference type="SAM" id="MobiDB-lite"/>
    </source>
</evidence>
<gene>
    <name evidence="2" type="ORF">UFOVP239_25</name>
</gene>
<proteinExistence type="predicted"/>
<dbReference type="EMBL" id="LR798278">
    <property type="protein sequence ID" value="CAB5219994.1"/>
    <property type="molecule type" value="Genomic_DNA"/>
</dbReference>
<sequence length="88" mass="9895">MRFRKKQTIEATQWNGHGDHPEVKPATMKQAAGVVPGLLWEHAGWLGTNPGRVVAPGNWLIKSSSGMMMVYDNELFEKLYVAVQQEDE</sequence>
<name>A0A6J7WV62_9CAUD</name>
<protein>
    <submittedName>
        <fullName evidence="2">Uncharacterized protein</fullName>
    </submittedName>
</protein>
<organism evidence="2">
    <name type="scientific">uncultured Caudovirales phage</name>
    <dbReference type="NCBI Taxonomy" id="2100421"/>
    <lineage>
        <taxon>Viruses</taxon>
        <taxon>Duplodnaviria</taxon>
        <taxon>Heunggongvirae</taxon>
        <taxon>Uroviricota</taxon>
        <taxon>Caudoviricetes</taxon>
        <taxon>Peduoviridae</taxon>
        <taxon>Maltschvirus</taxon>
        <taxon>Maltschvirus maltsch</taxon>
    </lineage>
</organism>
<accession>A0A6J7WV62</accession>
<reference evidence="2" key="1">
    <citation type="submission" date="2020-05" db="EMBL/GenBank/DDBJ databases">
        <authorList>
            <person name="Chiriac C."/>
            <person name="Salcher M."/>
            <person name="Ghai R."/>
            <person name="Kavagutti S V."/>
        </authorList>
    </citation>
    <scope>NUCLEOTIDE SEQUENCE</scope>
</reference>